<proteinExistence type="predicted"/>
<accession>A0AAU3I5N7</accession>
<evidence type="ECO:0000313" key="1">
    <source>
        <dbReference type="EMBL" id="WTZ13176.1"/>
    </source>
</evidence>
<dbReference type="AlphaFoldDB" id="A0AAU3I5N7"/>
<name>A0AAU3I5N7_9ACTN</name>
<protein>
    <recommendedName>
        <fullName evidence="2">Baseplate protein J-like domain-containing protein</fullName>
    </recommendedName>
</protein>
<sequence>MATDLNTEGYINPLDNPAAANAQIAALLSEATQGEVAKPQISHPAGGNFSLPGGYVRGGDYASARYDAEVRELTGADEEALTKARNGGIGKFLATLLQAGTEAVAGLHASPSVLSELLLGDRDMLLLEIRRATYGDEVVWDEYTCPWCAEEFSLTVTLDEIPIRRMDDPSKRTFEVTLRKGRRAYVRLPVGADQEALLAIVDRTTDSEQNTILLSRCIISVVEADGSEQAVSGNPDFARSLGLMDRKSILDAIEKNQPGPQYNDVKFTHDSCGKEVPLFISVGDLFQGL</sequence>
<reference evidence="1" key="1">
    <citation type="submission" date="2022-10" db="EMBL/GenBank/DDBJ databases">
        <title>The complete genomes of actinobacterial strains from the NBC collection.</title>
        <authorList>
            <person name="Joergensen T.S."/>
            <person name="Alvarez Arevalo M."/>
            <person name="Sterndorff E.B."/>
            <person name="Faurdal D."/>
            <person name="Vuksanovic O."/>
            <person name="Mourched A.-S."/>
            <person name="Charusanti P."/>
            <person name="Shaw S."/>
            <person name="Blin K."/>
            <person name="Weber T."/>
        </authorList>
    </citation>
    <scope>NUCLEOTIDE SEQUENCE</scope>
    <source>
        <strain evidence="1">NBC_01393</strain>
    </source>
</reference>
<organism evidence="1">
    <name type="scientific">Streptomyces sp. NBC_01393</name>
    <dbReference type="NCBI Taxonomy" id="2903851"/>
    <lineage>
        <taxon>Bacteria</taxon>
        <taxon>Bacillati</taxon>
        <taxon>Actinomycetota</taxon>
        <taxon>Actinomycetes</taxon>
        <taxon>Kitasatosporales</taxon>
        <taxon>Streptomycetaceae</taxon>
        <taxon>Streptomyces</taxon>
    </lineage>
</organism>
<dbReference type="InterPro" id="IPR024364">
    <property type="entry name" value="Baseplate_phage_T4-like"/>
</dbReference>
<evidence type="ECO:0008006" key="2">
    <source>
        <dbReference type="Google" id="ProtNLM"/>
    </source>
</evidence>
<gene>
    <name evidence="1" type="ORF">OG699_37580</name>
</gene>
<dbReference type="EMBL" id="CP109546">
    <property type="protein sequence ID" value="WTZ13176.1"/>
    <property type="molecule type" value="Genomic_DNA"/>
</dbReference>
<dbReference type="Pfam" id="PF12322">
    <property type="entry name" value="T4_baseplate"/>
    <property type="match status" value="1"/>
</dbReference>